<keyword evidence="3 6" id="KW-0378">Hydrolase</keyword>
<proteinExistence type="inferred from homology"/>
<dbReference type="InterPro" id="IPR015500">
    <property type="entry name" value="Peptidase_S8_subtilisin-rel"/>
</dbReference>
<protein>
    <recommendedName>
        <fullName evidence="8">Peptidase S8/S53 domain-containing protein</fullName>
    </recommendedName>
</protein>
<dbReference type="PROSITE" id="PS51892">
    <property type="entry name" value="SUBTILASE"/>
    <property type="match status" value="1"/>
</dbReference>
<dbReference type="GO" id="GO:0006508">
    <property type="term" value="P:proteolysis"/>
    <property type="evidence" value="ECO:0007669"/>
    <property type="project" value="UniProtKB-KW"/>
</dbReference>
<keyword evidence="5" id="KW-0040">ANK repeat</keyword>
<reference evidence="9" key="1">
    <citation type="journal article" date="2020" name="BMC Genomics">
        <title>Correction to: Identification and distribution of gene clusters required for synthesis of sphingolipid metabolism inhibitors in diverse species of the filamentous fungus Fusarium.</title>
        <authorList>
            <person name="Kim H.S."/>
            <person name="Lohmar J.M."/>
            <person name="Busman M."/>
            <person name="Brown D.W."/>
            <person name="Naumann T.A."/>
            <person name="Divon H.H."/>
            <person name="Lysoe E."/>
            <person name="Uhlig S."/>
            <person name="Proctor R.H."/>
        </authorList>
    </citation>
    <scope>NUCLEOTIDE SEQUENCE</scope>
    <source>
        <strain evidence="9">NRRL 20472</strain>
    </source>
</reference>
<feature type="active site" description="Charge relay system" evidence="6">
    <location>
        <position position="915"/>
    </location>
</feature>
<reference evidence="9" key="2">
    <citation type="submission" date="2020-05" db="EMBL/GenBank/DDBJ databases">
        <authorList>
            <person name="Kim H.-S."/>
            <person name="Proctor R.H."/>
            <person name="Brown D.W."/>
        </authorList>
    </citation>
    <scope>NUCLEOTIDE SEQUENCE</scope>
    <source>
        <strain evidence="9">NRRL 20472</strain>
    </source>
</reference>
<feature type="region of interest" description="Disordered" evidence="7">
    <location>
        <begin position="631"/>
        <end position="670"/>
    </location>
</feature>
<dbReference type="InterPro" id="IPR000209">
    <property type="entry name" value="Peptidase_S8/S53_dom"/>
</dbReference>
<evidence type="ECO:0000313" key="9">
    <source>
        <dbReference type="EMBL" id="KAF4967446.1"/>
    </source>
</evidence>
<feature type="active site" description="Charge relay system" evidence="6">
    <location>
        <position position="708"/>
    </location>
</feature>
<dbReference type="PROSITE" id="PS50088">
    <property type="entry name" value="ANK_REPEAT"/>
    <property type="match status" value="1"/>
</dbReference>
<dbReference type="SUPFAM" id="SSF48403">
    <property type="entry name" value="Ankyrin repeat"/>
    <property type="match status" value="1"/>
</dbReference>
<feature type="repeat" description="ANK" evidence="5">
    <location>
        <begin position="222"/>
        <end position="251"/>
    </location>
</feature>
<dbReference type="Gene3D" id="3.40.50.200">
    <property type="entry name" value="Peptidase S8/S53 domain"/>
    <property type="match status" value="1"/>
</dbReference>
<accession>A0A8H4U0C9</accession>
<gene>
    <name evidence="9" type="ORF">FSARC_5019</name>
</gene>
<organism evidence="9 10">
    <name type="scientific">Fusarium sarcochroum</name>
    <dbReference type="NCBI Taxonomy" id="1208366"/>
    <lineage>
        <taxon>Eukaryota</taxon>
        <taxon>Fungi</taxon>
        <taxon>Dikarya</taxon>
        <taxon>Ascomycota</taxon>
        <taxon>Pezizomycotina</taxon>
        <taxon>Sordariomycetes</taxon>
        <taxon>Hypocreomycetidae</taxon>
        <taxon>Hypocreales</taxon>
        <taxon>Nectriaceae</taxon>
        <taxon>Fusarium</taxon>
        <taxon>Fusarium lateritium species complex</taxon>
    </lineage>
</organism>
<dbReference type="PANTHER" id="PTHR43399:SF4">
    <property type="entry name" value="CELL WALL-ASSOCIATED PROTEASE"/>
    <property type="match status" value="1"/>
</dbReference>
<dbReference type="PANTHER" id="PTHR43399">
    <property type="entry name" value="SUBTILISIN-RELATED"/>
    <property type="match status" value="1"/>
</dbReference>
<dbReference type="CDD" id="cd07491">
    <property type="entry name" value="Peptidases_S8_7"/>
    <property type="match status" value="1"/>
</dbReference>
<evidence type="ECO:0000256" key="5">
    <source>
        <dbReference type="PROSITE-ProRule" id="PRU00023"/>
    </source>
</evidence>
<dbReference type="InterPro" id="IPR051048">
    <property type="entry name" value="Peptidase_S8/S53_subtilisin"/>
</dbReference>
<evidence type="ECO:0000256" key="4">
    <source>
        <dbReference type="ARBA" id="ARBA00022825"/>
    </source>
</evidence>
<dbReference type="InterPro" id="IPR002110">
    <property type="entry name" value="Ankyrin_rpt"/>
</dbReference>
<keyword evidence="10" id="KW-1185">Reference proteome</keyword>
<feature type="compositionally biased region" description="Basic and acidic residues" evidence="7">
    <location>
        <begin position="631"/>
        <end position="640"/>
    </location>
</feature>
<evidence type="ECO:0000256" key="1">
    <source>
        <dbReference type="ARBA" id="ARBA00011073"/>
    </source>
</evidence>
<evidence type="ECO:0000256" key="3">
    <source>
        <dbReference type="ARBA" id="ARBA00022801"/>
    </source>
</evidence>
<evidence type="ECO:0000313" key="10">
    <source>
        <dbReference type="Proteomes" id="UP000622797"/>
    </source>
</evidence>
<dbReference type="OrthoDB" id="5093543at2759"/>
<feature type="region of interest" description="Disordered" evidence="7">
    <location>
        <begin position="275"/>
        <end position="384"/>
    </location>
</feature>
<dbReference type="PRINTS" id="PR00723">
    <property type="entry name" value="SUBTILISIN"/>
</dbReference>
<feature type="domain" description="Peptidase S8/S53" evidence="8">
    <location>
        <begin position="702"/>
        <end position="930"/>
    </location>
</feature>
<dbReference type="InterPro" id="IPR036770">
    <property type="entry name" value="Ankyrin_rpt-contain_sf"/>
</dbReference>
<dbReference type="Gene3D" id="1.25.40.20">
    <property type="entry name" value="Ankyrin repeat-containing domain"/>
    <property type="match status" value="1"/>
</dbReference>
<evidence type="ECO:0000256" key="2">
    <source>
        <dbReference type="ARBA" id="ARBA00022670"/>
    </source>
</evidence>
<keyword evidence="4 6" id="KW-0720">Serine protease</keyword>
<keyword evidence="2 6" id="KW-0645">Protease</keyword>
<dbReference type="GO" id="GO:0004252">
    <property type="term" value="F:serine-type endopeptidase activity"/>
    <property type="evidence" value="ECO:0007669"/>
    <property type="project" value="UniProtKB-UniRule"/>
</dbReference>
<evidence type="ECO:0000256" key="7">
    <source>
        <dbReference type="SAM" id="MobiDB-lite"/>
    </source>
</evidence>
<dbReference type="SUPFAM" id="SSF52743">
    <property type="entry name" value="Subtilisin-like"/>
    <property type="match status" value="1"/>
</dbReference>
<dbReference type="EMBL" id="JABEXW010000236">
    <property type="protein sequence ID" value="KAF4967446.1"/>
    <property type="molecule type" value="Genomic_DNA"/>
</dbReference>
<sequence>MSTSLGNLRRAPTAASNDESDFDLDNEEEFVLPSSAAPGFDIDPVETRFKQDLVEARELVQQLSDNKIDKNGRNSQMMNFVRARKSEWHRTTKEGRNFLHHLAYCDYNRKPSIQWLMARAILVLPHLMGSMDKSKRTPLTVALRVGNEMFTFAACKNQGSKTLSQFTEPLKSECEAHENDVEVTCLHTALICSFTDEEFRESTVRVICSFVPEEMFTVTDAKGRTPLHLAVEYERCFKTQVGIVEELLRRGQKALTVEVQLSPHSNRAVSLYQYHEHSRKQGDIKREKMESQLRSSLQDTPEEEREKEGRLANNSARLEQPHQRRPGPSGPSGPSGPRSSTASMGPPPPRTATQSPGPSARRRAQIQVVPTPQRTDAPRHGTNTQQFERSIPEDDAAAVSAQHTLEAFLKREEEKRQASGKISEQLKLLYLRTQRPDRASRYLHFQDERDKHLWFDFGPSKRISKGDFQRHFSHLQFDSALQYVAFPQIELDEDVPLPDIRHRGKRDMVFFFNWLQQKGVKHIIKVIVDDLRIPSHSDQAIEEALQPFNVEILDWRRVDLDPLSLSRFGQSLREVHLQWSGRNSVLRSWSEKEGLALIPTLKVINLIQVEGLESSARTVANLKEFEKRLHESWPTEDKPKVNPPKPSSGRLRAPEADSQSTQRQGRSVDPHKWMQCMEDFASHFRQIRALRDRIADPSLKPVEVALIDDGTDITHPDLKGMKFPGKSFHDYQEGSTWRVSPYWDSATGHGTLMARLIHRICPSAVIHVIKLQTFLAEGSAKLQISPDSAVRAIEYAAGLGVQIISMSWTIKPPTELAKRKAFDDAIHTALNTKGILMFCAASDQGKSTDPMYPHGSNPNSFRIGAAKATGTMLDTVGDGHELSFTFPGHEVVVDRTYDDVHDKEFRKFEAHSGSSVANALAAGLAALIIECVRLGVIYTNEARQHGATVAAIRKDDLIKIRERKQMEYALTSIGTNRNTDNKYIEVWDTFSDVAESLKQHEGVRINQLEVIADLAGFFLRKGVRRV</sequence>
<evidence type="ECO:0000256" key="6">
    <source>
        <dbReference type="PROSITE-ProRule" id="PRU01240"/>
    </source>
</evidence>
<comment type="caution">
    <text evidence="9">The sequence shown here is derived from an EMBL/GenBank/DDBJ whole genome shotgun (WGS) entry which is preliminary data.</text>
</comment>
<feature type="region of interest" description="Disordered" evidence="7">
    <location>
        <begin position="1"/>
        <end position="23"/>
    </location>
</feature>
<dbReference type="Proteomes" id="UP000622797">
    <property type="component" value="Unassembled WGS sequence"/>
</dbReference>
<feature type="compositionally biased region" description="Basic and acidic residues" evidence="7">
    <location>
        <begin position="275"/>
        <end position="291"/>
    </location>
</feature>
<comment type="similarity">
    <text evidence="1 6">Belongs to the peptidase S8 family.</text>
</comment>
<feature type="active site" description="Charge relay system" evidence="6">
    <location>
        <position position="749"/>
    </location>
</feature>
<dbReference type="AlphaFoldDB" id="A0A8H4U0C9"/>
<dbReference type="Pfam" id="PF00082">
    <property type="entry name" value="Peptidase_S8"/>
    <property type="match status" value="1"/>
</dbReference>
<name>A0A8H4U0C9_9HYPO</name>
<evidence type="ECO:0000259" key="8">
    <source>
        <dbReference type="Pfam" id="PF00082"/>
    </source>
</evidence>
<dbReference type="InterPro" id="IPR036852">
    <property type="entry name" value="Peptidase_S8/S53_dom_sf"/>
</dbReference>